<dbReference type="InterPro" id="IPR009080">
    <property type="entry name" value="tRNAsynth_Ia_anticodon-bd"/>
</dbReference>
<organism evidence="15 16">
    <name type="scientific">Chamaesiphon polymorphus CCALA 037</name>
    <dbReference type="NCBI Taxonomy" id="2107692"/>
    <lineage>
        <taxon>Bacteria</taxon>
        <taxon>Bacillati</taxon>
        <taxon>Cyanobacteriota</taxon>
        <taxon>Cyanophyceae</taxon>
        <taxon>Gomontiellales</taxon>
        <taxon>Chamaesiphonaceae</taxon>
        <taxon>Chamaesiphon</taxon>
    </lineage>
</organism>
<keyword evidence="16" id="KW-1185">Reference proteome</keyword>
<evidence type="ECO:0000256" key="9">
    <source>
        <dbReference type="ARBA" id="ARBA00022840"/>
    </source>
</evidence>
<comment type="similarity">
    <text evidence="2 13">Belongs to the class-I aminoacyl-tRNA synthetase family.</text>
</comment>
<dbReference type="EC" id="6.1.1.16" evidence="13"/>
<keyword evidence="11 13" id="KW-0030">Aminoacyl-tRNA synthetase</keyword>
<evidence type="ECO:0000259" key="14">
    <source>
        <dbReference type="SMART" id="SM00840"/>
    </source>
</evidence>
<keyword evidence="4 13" id="KW-0963">Cytoplasm</keyword>
<dbReference type="AlphaFoldDB" id="A0A2T1GHQ5"/>
<comment type="caution">
    <text evidence="15">The sequence shown here is derived from an EMBL/GenBank/DDBJ whole genome shotgun (WGS) entry which is preliminary data.</text>
</comment>
<sequence>MSITIYNTLSRTKEPFQTLTPNQVKMYCCGVTVYDYCHLGHARSYIVWDTVRRYLQWRGYEVEYVQNFTDIDDKILKRADIEQSSMTAVAEKYTDAYFEDLHRLNVRDADSYPLATKHIQEIQDLISDLERKGFAYAVDGDVYFRVRKDDDYGKLSKRHLDDLRAGAGERVEAADPDQLKKEDPFDFALWKAAKPGEPFWESPWGNGRPGWHIECSAMIQKQLGETIDIHCGGGDLVFPHHENEIAQSECAHDRPLSTYWMHNGMVKLSGEKMSKSLGNFITIRKLLDDYRDANDNQIDPMTVRLFVLTAQYRKPMDFSDASITAAGQSWQTIKDGLLFGYEYGQELGWDNLDSTRSIQSTTTEEVDRFRTAVDDDFNFAEGLVILFELAKELRKVGNIIAHDSEQTVDPNLLKDKWQTLIELAGVLGLEVNPDELKVPTSGLSDEQIESLLAERQIARANKDFATSDRIRAQLTEEKIVVIDKAGVPSTWYRG</sequence>
<dbReference type="OrthoDB" id="9815130at2"/>
<keyword evidence="5 13" id="KW-0436">Ligase</keyword>
<evidence type="ECO:0000256" key="2">
    <source>
        <dbReference type="ARBA" id="ARBA00005594"/>
    </source>
</evidence>
<dbReference type="InterPro" id="IPR015273">
    <property type="entry name" value="Cys-tRNA-synt_Ia_DALR"/>
</dbReference>
<feature type="binding site" evidence="13">
    <location>
        <position position="29"/>
    </location>
    <ligand>
        <name>Zn(2+)</name>
        <dbReference type="ChEBI" id="CHEBI:29105"/>
    </ligand>
</feature>
<feature type="binding site" evidence="13">
    <location>
        <position position="215"/>
    </location>
    <ligand>
        <name>Zn(2+)</name>
        <dbReference type="ChEBI" id="CHEBI:29105"/>
    </ligand>
</feature>
<dbReference type="Pfam" id="PF23493">
    <property type="entry name" value="CysS_C"/>
    <property type="match status" value="1"/>
</dbReference>
<feature type="binding site" evidence="13">
    <location>
        <position position="240"/>
    </location>
    <ligand>
        <name>Zn(2+)</name>
        <dbReference type="ChEBI" id="CHEBI:29105"/>
    </ligand>
</feature>
<dbReference type="Proteomes" id="UP000238937">
    <property type="component" value="Unassembled WGS sequence"/>
</dbReference>
<dbReference type="SUPFAM" id="SSF52374">
    <property type="entry name" value="Nucleotidylyl transferase"/>
    <property type="match status" value="1"/>
</dbReference>
<comment type="subcellular location">
    <subcellularLocation>
        <location evidence="1 13">Cytoplasm</location>
    </subcellularLocation>
</comment>
<dbReference type="InterPro" id="IPR015803">
    <property type="entry name" value="Cys-tRNA-ligase"/>
</dbReference>
<dbReference type="GO" id="GO:0008270">
    <property type="term" value="F:zinc ion binding"/>
    <property type="evidence" value="ECO:0007669"/>
    <property type="project" value="UniProtKB-UniRule"/>
</dbReference>
<gene>
    <name evidence="13" type="primary">cysS</name>
    <name evidence="15" type="ORF">C7B77_09090</name>
</gene>
<dbReference type="EMBL" id="PVWO01000085">
    <property type="protein sequence ID" value="PSB57237.1"/>
    <property type="molecule type" value="Genomic_DNA"/>
</dbReference>
<evidence type="ECO:0000256" key="7">
    <source>
        <dbReference type="ARBA" id="ARBA00022741"/>
    </source>
</evidence>
<dbReference type="InterPro" id="IPR056411">
    <property type="entry name" value="CysS_C"/>
</dbReference>
<comment type="cofactor">
    <cofactor evidence="13">
        <name>Zn(2+)</name>
        <dbReference type="ChEBI" id="CHEBI:29105"/>
    </cofactor>
    <text evidence="13">Binds 1 zinc ion per subunit.</text>
</comment>
<dbReference type="GO" id="GO:0005524">
    <property type="term" value="F:ATP binding"/>
    <property type="evidence" value="ECO:0007669"/>
    <property type="project" value="UniProtKB-UniRule"/>
</dbReference>
<dbReference type="Gene3D" id="1.20.120.1910">
    <property type="entry name" value="Cysteine-tRNA ligase, C-terminal anti-codon recognition domain"/>
    <property type="match status" value="1"/>
</dbReference>
<feature type="binding site" evidence="13">
    <location>
        <position position="244"/>
    </location>
    <ligand>
        <name>Zn(2+)</name>
        <dbReference type="ChEBI" id="CHEBI:29105"/>
    </ligand>
</feature>
<evidence type="ECO:0000313" key="16">
    <source>
        <dbReference type="Proteomes" id="UP000238937"/>
    </source>
</evidence>
<dbReference type="FunFam" id="3.40.50.620:FF:000009">
    <property type="entry name" value="Cysteine--tRNA ligase"/>
    <property type="match status" value="1"/>
</dbReference>
<evidence type="ECO:0000256" key="1">
    <source>
        <dbReference type="ARBA" id="ARBA00004496"/>
    </source>
</evidence>
<dbReference type="GO" id="GO:0005829">
    <property type="term" value="C:cytosol"/>
    <property type="evidence" value="ECO:0007669"/>
    <property type="project" value="TreeGrafter"/>
</dbReference>
<dbReference type="InterPro" id="IPR032678">
    <property type="entry name" value="tRNA-synt_1_cat_dom"/>
</dbReference>
<dbReference type="PANTHER" id="PTHR10890:SF3">
    <property type="entry name" value="CYSTEINE--TRNA LIGASE, CYTOPLASMIC"/>
    <property type="match status" value="1"/>
</dbReference>
<dbReference type="InterPro" id="IPR014729">
    <property type="entry name" value="Rossmann-like_a/b/a_fold"/>
</dbReference>
<dbReference type="PRINTS" id="PR00983">
    <property type="entry name" value="TRNASYNTHCYS"/>
</dbReference>
<dbReference type="InterPro" id="IPR024909">
    <property type="entry name" value="Cys-tRNA/MSH_ligase"/>
</dbReference>
<dbReference type="PANTHER" id="PTHR10890">
    <property type="entry name" value="CYSTEINYL-TRNA SYNTHETASE"/>
    <property type="match status" value="1"/>
</dbReference>
<proteinExistence type="inferred from homology"/>
<accession>A0A2T1GHQ5</accession>
<keyword evidence="6 13" id="KW-0479">Metal-binding</keyword>
<keyword evidence="9 13" id="KW-0067">ATP-binding</keyword>
<keyword evidence="8 13" id="KW-0862">Zinc</keyword>
<protein>
    <recommendedName>
        <fullName evidence="13">Cysteine--tRNA ligase</fullName>
        <ecNumber evidence="13">6.1.1.16</ecNumber>
    </recommendedName>
    <alternativeName>
        <fullName evidence="13">Cysteinyl-tRNA synthetase</fullName>
        <shortName evidence="13">CysRS</shortName>
    </alternativeName>
</protein>
<dbReference type="HAMAP" id="MF_00041">
    <property type="entry name" value="Cys_tRNA_synth"/>
    <property type="match status" value="1"/>
</dbReference>
<dbReference type="Pfam" id="PF01406">
    <property type="entry name" value="tRNA-synt_1e"/>
    <property type="match status" value="1"/>
</dbReference>
<keyword evidence="10 13" id="KW-0648">Protein biosynthesis</keyword>
<feature type="binding site" evidence="13">
    <location>
        <position position="275"/>
    </location>
    <ligand>
        <name>ATP</name>
        <dbReference type="ChEBI" id="CHEBI:30616"/>
    </ligand>
</feature>
<feature type="short sequence motif" description="'HIGH' region" evidence="13">
    <location>
        <begin position="31"/>
        <end position="41"/>
    </location>
</feature>
<feature type="domain" description="Cysteinyl-tRNA synthetase class Ia DALR" evidence="14">
    <location>
        <begin position="368"/>
        <end position="437"/>
    </location>
</feature>
<dbReference type="GO" id="GO:0006423">
    <property type="term" value="P:cysteinyl-tRNA aminoacylation"/>
    <property type="evidence" value="ECO:0007669"/>
    <property type="project" value="UniProtKB-UniRule"/>
</dbReference>
<evidence type="ECO:0000256" key="3">
    <source>
        <dbReference type="ARBA" id="ARBA00011245"/>
    </source>
</evidence>
<evidence type="ECO:0000256" key="10">
    <source>
        <dbReference type="ARBA" id="ARBA00022917"/>
    </source>
</evidence>
<evidence type="ECO:0000256" key="6">
    <source>
        <dbReference type="ARBA" id="ARBA00022723"/>
    </source>
</evidence>
<name>A0A2T1GHQ5_9CYAN</name>
<dbReference type="SUPFAM" id="SSF47323">
    <property type="entry name" value="Anticodon-binding domain of a subclass of class I aminoacyl-tRNA synthetases"/>
    <property type="match status" value="1"/>
</dbReference>
<evidence type="ECO:0000256" key="8">
    <source>
        <dbReference type="ARBA" id="ARBA00022833"/>
    </source>
</evidence>
<comment type="subunit">
    <text evidence="3 13">Monomer.</text>
</comment>
<reference evidence="15 16" key="1">
    <citation type="submission" date="2018-03" db="EMBL/GenBank/DDBJ databases">
        <title>The ancient ancestry and fast evolution of plastids.</title>
        <authorList>
            <person name="Moore K.R."/>
            <person name="Magnabosco C."/>
            <person name="Momper L."/>
            <person name="Gold D.A."/>
            <person name="Bosak T."/>
            <person name="Fournier G.P."/>
        </authorList>
    </citation>
    <scope>NUCLEOTIDE SEQUENCE [LARGE SCALE GENOMIC DNA]</scope>
    <source>
        <strain evidence="15 16">CCALA 037</strain>
    </source>
</reference>
<dbReference type="CDD" id="cd00672">
    <property type="entry name" value="CysRS_core"/>
    <property type="match status" value="1"/>
</dbReference>
<feature type="short sequence motif" description="'KMSKS' region" evidence="13">
    <location>
        <begin position="272"/>
        <end position="276"/>
    </location>
</feature>
<evidence type="ECO:0000256" key="4">
    <source>
        <dbReference type="ARBA" id="ARBA00022490"/>
    </source>
</evidence>
<evidence type="ECO:0000256" key="5">
    <source>
        <dbReference type="ARBA" id="ARBA00022598"/>
    </source>
</evidence>
<evidence type="ECO:0000256" key="12">
    <source>
        <dbReference type="ARBA" id="ARBA00047398"/>
    </source>
</evidence>
<dbReference type="RefSeq" id="WP_106303132.1">
    <property type="nucleotide sequence ID" value="NZ_PVWO01000085.1"/>
</dbReference>
<dbReference type="SMART" id="SM00840">
    <property type="entry name" value="DALR_2"/>
    <property type="match status" value="1"/>
</dbReference>
<dbReference type="NCBIfam" id="TIGR00435">
    <property type="entry name" value="cysS"/>
    <property type="match status" value="1"/>
</dbReference>
<dbReference type="GO" id="GO:0004817">
    <property type="term" value="F:cysteine-tRNA ligase activity"/>
    <property type="evidence" value="ECO:0007669"/>
    <property type="project" value="UniProtKB-UniRule"/>
</dbReference>
<keyword evidence="7 13" id="KW-0547">Nucleotide-binding</keyword>
<evidence type="ECO:0000256" key="11">
    <source>
        <dbReference type="ARBA" id="ARBA00023146"/>
    </source>
</evidence>
<dbReference type="Gene3D" id="3.40.50.620">
    <property type="entry name" value="HUPs"/>
    <property type="match status" value="1"/>
</dbReference>
<comment type="catalytic activity">
    <reaction evidence="12 13">
        <text>tRNA(Cys) + L-cysteine + ATP = L-cysteinyl-tRNA(Cys) + AMP + diphosphate</text>
        <dbReference type="Rhea" id="RHEA:17773"/>
        <dbReference type="Rhea" id="RHEA-COMP:9661"/>
        <dbReference type="Rhea" id="RHEA-COMP:9679"/>
        <dbReference type="ChEBI" id="CHEBI:30616"/>
        <dbReference type="ChEBI" id="CHEBI:33019"/>
        <dbReference type="ChEBI" id="CHEBI:35235"/>
        <dbReference type="ChEBI" id="CHEBI:78442"/>
        <dbReference type="ChEBI" id="CHEBI:78517"/>
        <dbReference type="ChEBI" id="CHEBI:456215"/>
        <dbReference type="EC" id="6.1.1.16"/>
    </reaction>
</comment>
<dbReference type="Pfam" id="PF09190">
    <property type="entry name" value="DALR_2"/>
    <property type="match status" value="1"/>
</dbReference>
<evidence type="ECO:0000256" key="13">
    <source>
        <dbReference type="HAMAP-Rule" id="MF_00041"/>
    </source>
</evidence>
<evidence type="ECO:0000313" key="15">
    <source>
        <dbReference type="EMBL" id="PSB57237.1"/>
    </source>
</evidence>